<dbReference type="InterPro" id="IPR025110">
    <property type="entry name" value="AMP-bd_C"/>
</dbReference>
<name>A0ABW7RAI8_9ACTN</name>
<accession>A0ABW7RAI8</accession>
<feature type="compositionally biased region" description="Acidic residues" evidence="4">
    <location>
        <begin position="625"/>
        <end position="636"/>
    </location>
</feature>
<dbReference type="SMART" id="SM00823">
    <property type="entry name" value="PKS_PP"/>
    <property type="match status" value="1"/>
</dbReference>
<dbReference type="InterPro" id="IPR020845">
    <property type="entry name" value="AMP-binding_CS"/>
</dbReference>
<dbReference type="EMBL" id="JBIRGH010000004">
    <property type="protein sequence ID" value="MFH8584561.1"/>
    <property type="molecule type" value="Genomic_DNA"/>
</dbReference>
<dbReference type="InterPro" id="IPR045851">
    <property type="entry name" value="AMP-bd_C_sf"/>
</dbReference>
<evidence type="ECO:0000313" key="6">
    <source>
        <dbReference type="EMBL" id="MFH8584561.1"/>
    </source>
</evidence>
<dbReference type="SUPFAM" id="SSF52777">
    <property type="entry name" value="CoA-dependent acyltransferases"/>
    <property type="match status" value="4"/>
</dbReference>
<gene>
    <name evidence="6" type="ORF">ACH4GP_09235</name>
</gene>
<dbReference type="PANTHER" id="PTHR45527:SF1">
    <property type="entry name" value="FATTY ACID SYNTHASE"/>
    <property type="match status" value="1"/>
</dbReference>
<feature type="region of interest" description="Disordered" evidence="4">
    <location>
        <begin position="625"/>
        <end position="646"/>
    </location>
</feature>
<dbReference type="NCBIfam" id="TIGR01733">
    <property type="entry name" value="AA-adenyl-dom"/>
    <property type="match status" value="1"/>
</dbReference>
<dbReference type="Gene3D" id="3.40.50.12780">
    <property type="entry name" value="N-terminal domain of ligase-like"/>
    <property type="match status" value="1"/>
</dbReference>
<dbReference type="Gene3D" id="3.30.559.10">
    <property type="entry name" value="Chloramphenicol acetyltransferase-like domain"/>
    <property type="match status" value="2"/>
</dbReference>
<dbReference type="Proteomes" id="UP001610990">
    <property type="component" value="Unassembled WGS sequence"/>
</dbReference>
<dbReference type="InterPro" id="IPR001242">
    <property type="entry name" value="Condensation_dom"/>
</dbReference>
<evidence type="ECO:0000256" key="3">
    <source>
        <dbReference type="ARBA" id="ARBA00022553"/>
    </source>
</evidence>
<dbReference type="Pfam" id="PF00550">
    <property type="entry name" value="PP-binding"/>
    <property type="match status" value="1"/>
</dbReference>
<organism evidence="6 7">
    <name type="scientific">Streptomyces celluloflavus</name>
    <dbReference type="NCBI Taxonomy" id="58344"/>
    <lineage>
        <taxon>Bacteria</taxon>
        <taxon>Bacillati</taxon>
        <taxon>Actinomycetota</taxon>
        <taxon>Actinomycetes</taxon>
        <taxon>Kitasatosporales</taxon>
        <taxon>Streptomycetaceae</taxon>
        <taxon>Streptomyces</taxon>
    </lineage>
</organism>
<dbReference type="Pfam" id="PF00668">
    <property type="entry name" value="Condensation"/>
    <property type="match status" value="2"/>
</dbReference>
<evidence type="ECO:0000259" key="5">
    <source>
        <dbReference type="PROSITE" id="PS50075"/>
    </source>
</evidence>
<dbReference type="Pfam" id="PF00501">
    <property type="entry name" value="AMP-binding"/>
    <property type="match status" value="1"/>
</dbReference>
<feature type="domain" description="Carrier" evidence="5">
    <location>
        <begin position="1012"/>
        <end position="1087"/>
    </location>
</feature>
<protein>
    <submittedName>
        <fullName evidence="6">Amino acid adenylation domain-containing protein</fullName>
    </submittedName>
</protein>
<keyword evidence="3" id="KW-0597">Phosphoprotein</keyword>
<dbReference type="InterPro" id="IPR010071">
    <property type="entry name" value="AA_adenyl_dom"/>
</dbReference>
<dbReference type="SUPFAM" id="SSF56801">
    <property type="entry name" value="Acetyl-CoA synthetase-like"/>
    <property type="match status" value="1"/>
</dbReference>
<dbReference type="InterPro" id="IPR006162">
    <property type="entry name" value="Ppantetheine_attach_site"/>
</dbReference>
<evidence type="ECO:0000256" key="2">
    <source>
        <dbReference type="ARBA" id="ARBA00022450"/>
    </source>
</evidence>
<dbReference type="InterPro" id="IPR023213">
    <property type="entry name" value="CAT-like_dom_sf"/>
</dbReference>
<reference evidence="6 7" key="1">
    <citation type="submission" date="2024-10" db="EMBL/GenBank/DDBJ databases">
        <title>The Natural Products Discovery Center: Release of the First 8490 Sequenced Strains for Exploring Actinobacteria Biosynthetic Diversity.</title>
        <authorList>
            <person name="Kalkreuter E."/>
            <person name="Kautsar S.A."/>
            <person name="Yang D."/>
            <person name="Bader C.D."/>
            <person name="Teijaro C.N."/>
            <person name="Fluegel L."/>
            <person name="Davis C.M."/>
            <person name="Simpson J.R."/>
            <person name="Lauterbach L."/>
            <person name="Steele A.D."/>
            <person name="Gui C."/>
            <person name="Meng S."/>
            <person name="Li G."/>
            <person name="Viehrig K."/>
            <person name="Ye F."/>
            <person name="Su P."/>
            <person name="Kiefer A.F."/>
            <person name="Nichols A."/>
            <person name="Cepeda A.J."/>
            <person name="Yan W."/>
            <person name="Fan B."/>
            <person name="Jiang Y."/>
            <person name="Adhikari A."/>
            <person name="Zheng C.-J."/>
            <person name="Schuster L."/>
            <person name="Cowan T.M."/>
            <person name="Smanski M.J."/>
            <person name="Chevrette M.G."/>
            <person name="De Carvalho L.P.S."/>
            <person name="Shen B."/>
        </authorList>
    </citation>
    <scope>NUCLEOTIDE SEQUENCE [LARGE SCALE GENOMIC DNA]</scope>
    <source>
        <strain evidence="6 7">NPDC018013</strain>
    </source>
</reference>
<comment type="cofactor">
    <cofactor evidence="1">
        <name>pantetheine 4'-phosphate</name>
        <dbReference type="ChEBI" id="CHEBI:47942"/>
    </cofactor>
</comment>
<dbReference type="InterPro" id="IPR020806">
    <property type="entry name" value="PKS_PP-bd"/>
</dbReference>
<dbReference type="PROSITE" id="PS00012">
    <property type="entry name" value="PHOSPHOPANTETHEINE"/>
    <property type="match status" value="1"/>
</dbReference>
<dbReference type="Gene3D" id="3.30.300.30">
    <property type="match status" value="1"/>
</dbReference>
<comment type="caution">
    <text evidence="6">The sequence shown here is derived from an EMBL/GenBank/DDBJ whole genome shotgun (WGS) entry which is preliminary data.</text>
</comment>
<dbReference type="CDD" id="cd19531">
    <property type="entry name" value="LCL_NRPS-like"/>
    <property type="match status" value="2"/>
</dbReference>
<dbReference type="PANTHER" id="PTHR45527">
    <property type="entry name" value="NONRIBOSOMAL PEPTIDE SYNTHETASE"/>
    <property type="match status" value="1"/>
</dbReference>
<keyword evidence="2" id="KW-0596">Phosphopantetheine</keyword>
<dbReference type="Pfam" id="PF13193">
    <property type="entry name" value="AMP-binding_C"/>
    <property type="match status" value="1"/>
</dbReference>
<keyword evidence="7" id="KW-1185">Reference proteome</keyword>
<dbReference type="Gene3D" id="3.30.559.30">
    <property type="entry name" value="Nonribosomal peptide synthetase, condensation domain"/>
    <property type="match status" value="2"/>
</dbReference>
<evidence type="ECO:0000256" key="1">
    <source>
        <dbReference type="ARBA" id="ARBA00001957"/>
    </source>
</evidence>
<dbReference type="PROSITE" id="PS00455">
    <property type="entry name" value="AMP_BINDING"/>
    <property type="match status" value="1"/>
</dbReference>
<dbReference type="Gene3D" id="1.10.1200.10">
    <property type="entry name" value="ACP-like"/>
    <property type="match status" value="1"/>
</dbReference>
<dbReference type="InterPro" id="IPR036736">
    <property type="entry name" value="ACP-like_sf"/>
</dbReference>
<evidence type="ECO:0000256" key="4">
    <source>
        <dbReference type="SAM" id="MobiDB-lite"/>
    </source>
</evidence>
<evidence type="ECO:0000313" key="7">
    <source>
        <dbReference type="Proteomes" id="UP001610990"/>
    </source>
</evidence>
<dbReference type="InterPro" id="IPR000873">
    <property type="entry name" value="AMP-dep_synth/lig_dom"/>
</dbReference>
<dbReference type="RefSeq" id="WP_397671862.1">
    <property type="nucleotide sequence ID" value="NZ_JBIRGH010000004.1"/>
</dbReference>
<dbReference type="InterPro" id="IPR009081">
    <property type="entry name" value="PP-bd_ACP"/>
</dbReference>
<proteinExistence type="predicted"/>
<sequence>MTPTGRFNLSSQRRELLESLLRAEGIERAPSRTVVPRQDPAAPVPLAFSQSRFWFLDRFSANSASYVISAGLRVHGDFRPEAFTRACQEVVRRHESLRTVFHEDGGQPVQQVRDDLPPEVRTVGLRHLSQDAAEAETERREAALVARPFDLATGPLLRVEILDLAPDEAVVLVNLHHIVTDRWSMDILMREITGAYGALAAGRAAQLPPLTVQYADFARWQHGPAAQAAWQSDLEYWTRQLADLPSETGLPTVLPRPKEKTYRGSSVPLRLPAGLLARLHEVGRAADATPFMVLTAVFQVLLARLSGNDDIVVGTPVAHRTQPELEPLVGLFVNTLVLRTDLSGDPTFHEALRRVAAVCLAAYDHQDIPFERLVEQLKPERSLAHTPVFQVLVSYQNVPIPVWNEGTVRAEPLALEAKKAEFDLLLDMFEDDGQVWGRLEYSTDLYDEPAARSLVARFERLLHAVAADPGRRIGDLPLLDHAEQRRLTAPTGADRPQDERDAPLQTPFEDLARAHPDAPAIRCGGHLLTYGQADRRANQLAHWLRRLGVQQGVLVGLCTDRTPERAIGALAVLKAGGILLPLDPADPPRRLAQQLDDARPPLLLTHKTARSVLPPDDAEVLDLDDLGPALDDEPEDAPPAGTHGTHPACLGHTAGTTGRPKGVQTTHAALRHLLLGLRDHFALGARDRVLHAASFSTGTGLREVLWPLLSGAELVLAPEPATADPGRLAAVIRETGVTTVDLTPPRLQRFLQEPDAARCTALRLVLSGGEPLPPALPARLRARTGAELHHLYGSRETGGPALARHCRPDDTAAPVPAGTPLAGARALVLDAARRPVPTGVSGELYIGGPALAQGYPDRPDLTAEHFTDHPAVPGERLHRTGDRARLRPDGGLEILGRVGEEATLRGFRIPVDRVAAELAAHPSVGEAVATVTARSGAERLTDYVTAYVTADDKGAPDPAELTAHARERLPEYMVPSVVVLPALPLTFDGRTDRAALPAPETAAPGDGPRCTEPSGDLERAIAESWRELLGAPRIGAHDNFFELGGHSLLLTKLAAQLSAAHGIDVPLRMLFENLTVARMAAWIDEHRGDCAAKATAIPLLGRDGGLPLSFAQEELYLHQPVPAQEPFHNVLTAVTLHGPLDEAALRHTLDTIVRRHEALRTRIAERSGTPVQLVGDDGAWPMAVVDLRAHQPAARQEELRRIVSAEERRPFRLAEENLVRATLVRLADDEHVLVQVMHHLVTDNWSYGVLFDEMRELYRARVHGTGARLPELVAQFADVAAWQQRRLADGALDAHLDHWRDRLAGLPPTLRFAAPGHQEVRPATGSTAGFVIGARPATALADLGRHEGATLFMVLLAAFGILLSAYSGSDDIPVDFPVAGRERPETEHLIGYFVNHLVVRSDLTGNPTFRDLVRQVRERTLSAYTHQDAPLWALDGAVPEGHDPSGISFNLLNATVPALELAGLTTAPLHLDVGDDYVFPEVVATFTADAVDLALIMREEDAGTLRGMWLYDLKAVDARAVAAMSRRWPHLIEAVAAAPDRPVGELRQLLLAPLPAGDDATTVERG</sequence>
<dbReference type="PROSITE" id="PS50075">
    <property type="entry name" value="CARRIER"/>
    <property type="match status" value="1"/>
</dbReference>
<dbReference type="InterPro" id="IPR042099">
    <property type="entry name" value="ANL_N_sf"/>
</dbReference>
<dbReference type="SUPFAM" id="SSF47336">
    <property type="entry name" value="ACP-like"/>
    <property type="match status" value="1"/>
</dbReference>